<feature type="region of interest" description="Disordered" evidence="1">
    <location>
        <begin position="603"/>
        <end position="680"/>
    </location>
</feature>
<feature type="compositionally biased region" description="Basic and acidic residues" evidence="1">
    <location>
        <begin position="603"/>
        <end position="613"/>
    </location>
</feature>
<evidence type="ECO:0000256" key="1">
    <source>
        <dbReference type="SAM" id="MobiDB-lite"/>
    </source>
</evidence>
<evidence type="ECO:0000313" key="3">
    <source>
        <dbReference type="Proteomes" id="UP000772434"/>
    </source>
</evidence>
<feature type="compositionally biased region" description="Low complexity" evidence="1">
    <location>
        <begin position="251"/>
        <end position="267"/>
    </location>
</feature>
<feature type="compositionally biased region" description="Polar residues" evidence="1">
    <location>
        <begin position="515"/>
        <end position="528"/>
    </location>
</feature>
<reference evidence="2" key="1">
    <citation type="submission" date="2020-11" db="EMBL/GenBank/DDBJ databases">
        <authorList>
            <consortium name="DOE Joint Genome Institute"/>
            <person name="Ahrendt S."/>
            <person name="Riley R."/>
            <person name="Andreopoulos W."/>
            <person name="Labutti K."/>
            <person name="Pangilinan J."/>
            <person name="Ruiz-Duenas F.J."/>
            <person name="Barrasa J.M."/>
            <person name="Sanchez-Garcia M."/>
            <person name="Camarero S."/>
            <person name="Miyauchi S."/>
            <person name="Serrano A."/>
            <person name="Linde D."/>
            <person name="Babiker R."/>
            <person name="Drula E."/>
            <person name="Ayuso-Fernandez I."/>
            <person name="Pacheco R."/>
            <person name="Padilla G."/>
            <person name="Ferreira P."/>
            <person name="Barriuso J."/>
            <person name="Kellner H."/>
            <person name="Castanera R."/>
            <person name="Alfaro M."/>
            <person name="Ramirez L."/>
            <person name="Pisabarro A.G."/>
            <person name="Kuo A."/>
            <person name="Tritt A."/>
            <person name="Lipzen A."/>
            <person name="He G."/>
            <person name="Yan M."/>
            <person name="Ng V."/>
            <person name="Cullen D."/>
            <person name="Martin F."/>
            <person name="Rosso M.-N."/>
            <person name="Henrissat B."/>
            <person name="Hibbett D."/>
            <person name="Martinez A.T."/>
            <person name="Grigoriev I.V."/>
        </authorList>
    </citation>
    <scope>NUCLEOTIDE SEQUENCE</scope>
    <source>
        <strain evidence="2">AH 40177</strain>
    </source>
</reference>
<keyword evidence="3" id="KW-1185">Reference proteome</keyword>
<name>A0A9P5UB70_9AGAR</name>
<dbReference type="OrthoDB" id="2553626at2759"/>
<feature type="compositionally biased region" description="Low complexity" evidence="1">
    <location>
        <begin position="309"/>
        <end position="324"/>
    </location>
</feature>
<feature type="region of interest" description="Disordered" evidence="1">
    <location>
        <begin position="113"/>
        <end position="211"/>
    </location>
</feature>
<feature type="compositionally biased region" description="Pro residues" evidence="1">
    <location>
        <begin position="172"/>
        <end position="205"/>
    </location>
</feature>
<comment type="caution">
    <text evidence="2">The sequence shown here is derived from an EMBL/GenBank/DDBJ whole genome shotgun (WGS) entry which is preliminary data.</text>
</comment>
<sequence length="713" mass="76747">MASRPLNLHVSALNDAEYDLYTTSLADITLSDNESTHDDAYFETLSVSVREARAWLRGRYSHISAATLDSILRFFSPTDMLSGGQFFAAIRLVVHAESGREVDRTLAFVQAHPTSTPISRPGSPPKPHAFSVPPVPSRRSSDSTNPFSTVPQHSNHNPFSSARSTSARSDGPPLPPRKLPPPIPGFQPPPKHGGNPPPPPPPKPSFPHVTSTLIKQSLIASKNGKTIKQAEEQIEKTRVLRVLKSSERARSSSPNKLSSSASSSSHTSESDRAPPLPKRNKKPPSPPLSISSFQQVALASHNPFNSIRSNVTNSPSTSPSQKPADLPPLPAGPPPKHPDQNSNHHNLSYRKPPPPIPPNLPSSTSASQHQRTPSFTQFAEPEDAEPRDFEAIYGSTPKTASPYIGAFARIPQNSPRDGNYFGSGDNSPSPGRMFRSKSLHHPSPPSLASRLATIDSGDVEQSPFSPLDDETPLASPAGTSPAPRRKRPESVQVFGSNTTSDWNASRLGGGVASPTGLNLSRHMSLNTTPSPPSAAATLRRQQQQQLHQRQLSPGSNSTTSSDSPLKSLAASLQPQLSSMQQQLQPHLDKARYKAEAGLSKRGFVRDHVRRSEEQEGLMTRDGGWQGHSRNGGGIIDGDEYSLSDSESEEDSYGPKREGGRGRQGSGEGNFMPNTVRMNTGVGVGRAMDSRVGVGIEKDNLKWPVAEGEGWAPL</sequence>
<feature type="compositionally biased region" description="Polar residues" evidence="1">
    <location>
        <begin position="142"/>
        <end position="168"/>
    </location>
</feature>
<feature type="compositionally biased region" description="Low complexity" evidence="1">
    <location>
        <begin position="538"/>
        <end position="567"/>
    </location>
</feature>
<feature type="compositionally biased region" description="Polar residues" evidence="1">
    <location>
        <begin position="493"/>
        <end position="503"/>
    </location>
</feature>
<accession>A0A9P5UB70</accession>
<organism evidence="2 3">
    <name type="scientific">Rhodocollybia butyracea</name>
    <dbReference type="NCBI Taxonomy" id="206335"/>
    <lineage>
        <taxon>Eukaryota</taxon>
        <taxon>Fungi</taxon>
        <taxon>Dikarya</taxon>
        <taxon>Basidiomycota</taxon>
        <taxon>Agaricomycotina</taxon>
        <taxon>Agaricomycetes</taxon>
        <taxon>Agaricomycetidae</taxon>
        <taxon>Agaricales</taxon>
        <taxon>Marasmiineae</taxon>
        <taxon>Omphalotaceae</taxon>
        <taxon>Rhodocollybia</taxon>
    </lineage>
</organism>
<dbReference type="Proteomes" id="UP000772434">
    <property type="component" value="Unassembled WGS sequence"/>
</dbReference>
<feature type="compositionally biased region" description="Pro residues" evidence="1">
    <location>
        <begin position="351"/>
        <end position="360"/>
    </location>
</feature>
<feature type="compositionally biased region" description="Gly residues" evidence="1">
    <location>
        <begin position="623"/>
        <end position="635"/>
    </location>
</feature>
<protein>
    <submittedName>
        <fullName evidence="2">Uncharacterized protein</fullName>
    </submittedName>
</protein>
<feature type="compositionally biased region" description="Polar residues" evidence="1">
    <location>
        <begin position="293"/>
        <end position="308"/>
    </location>
</feature>
<feature type="region of interest" description="Disordered" evidence="1">
    <location>
        <begin position="244"/>
        <end position="567"/>
    </location>
</feature>
<gene>
    <name evidence="2" type="ORF">BDP27DRAFT_1319983</name>
</gene>
<dbReference type="AlphaFoldDB" id="A0A9P5UB70"/>
<proteinExistence type="predicted"/>
<dbReference type="EMBL" id="JADNRY010000022">
    <property type="protein sequence ID" value="KAF9072781.1"/>
    <property type="molecule type" value="Genomic_DNA"/>
</dbReference>
<feature type="compositionally biased region" description="Polar residues" evidence="1">
    <location>
        <begin position="362"/>
        <end position="377"/>
    </location>
</feature>
<evidence type="ECO:0000313" key="2">
    <source>
        <dbReference type="EMBL" id="KAF9072781.1"/>
    </source>
</evidence>
<feature type="compositionally biased region" description="Pro residues" evidence="1">
    <location>
        <begin position="325"/>
        <end position="335"/>
    </location>
</feature>
<feature type="compositionally biased region" description="Acidic residues" evidence="1">
    <location>
        <begin position="636"/>
        <end position="651"/>
    </location>
</feature>